<keyword evidence="8 11" id="KW-0411">Iron-sulfur</keyword>
<evidence type="ECO:0000256" key="10">
    <source>
        <dbReference type="ARBA" id="ARBA00049406"/>
    </source>
</evidence>
<evidence type="ECO:0000256" key="2">
    <source>
        <dbReference type="ARBA" id="ARBA00004742"/>
    </source>
</evidence>
<evidence type="ECO:0000256" key="11">
    <source>
        <dbReference type="PIRNR" id="PIRNR036692"/>
    </source>
</evidence>
<evidence type="ECO:0000256" key="5">
    <source>
        <dbReference type="ARBA" id="ARBA00022485"/>
    </source>
</evidence>
<protein>
    <recommendedName>
        <fullName evidence="11">L-serine deaminase</fullName>
    </recommendedName>
</protein>
<evidence type="ECO:0000256" key="6">
    <source>
        <dbReference type="ARBA" id="ARBA00022723"/>
    </source>
</evidence>
<dbReference type="GO" id="GO:0051539">
    <property type="term" value="F:4 iron, 4 sulfur cluster binding"/>
    <property type="evidence" value="ECO:0007669"/>
    <property type="project" value="UniProtKB-UniRule"/>
</dbReference>
<reference evidence="14 15" key="1">
    <citation type="submission" date="2017-09" db="EMBL/GenBank/DDBJ databases">
        <title>Large-scale bioinformatics analysis of Bacillus genomes uncovers conserved roles of natural products in bacterial physiology.</title>
        <authorList>
            <consortium name="Agbiome Team Llc"/>
            <person name="Bleich R.M."/>
            <person name="Grubbs K.J."/>
            <person name="Santa Maria K.C."/>
            <person name="Allen S.E."/>
            <person name="Farag S."/>
            <person name="Shank E.A."/>
            <person name="Bowers A."/>
        </authorList>
    </citation>
    <scope>NUCLEOTIDE SEQUENCE [LARGE SCALE GENOMIC DNA]</scope>
    <source>
        <strain evidence="14 15">AFS004017</strain>
    </source>
</reference>
<comment type="cofactor">
    <cofactor evidence="1 12">
        <name>[4Fe-4S] cluster</name>
        <dbReference type="ChEBI" id="CHEBI:49883"/>
    </cofactor>
</comment>
<comment type="caution">
    <text evidence="14">The sequence shown here is derived from an EMBL/GenBank/DDBJ whole genome shotgun (WGS) entry which is preliminary data.</text>
</comment>
<keyword evidence="4 11" id="KW-0312">Gluconeogenesis</keyword>
<dbReference type="InterPro" id="IPR029009">
    <property type="entry name" value="ASB_dom_sf"/>
</dbReference>
<keyword evidence="9 11" id="KW-0456">Lyase</keyword>
<evidence type="ECO:0000256" key="12">
    <source>
        <dbReference type="RuleBase" id="RU366059"/>
    </source>
</evidence>
<comment type="catalytic activity">
    <reaction evidence="10 11 12">
        <text>L-serine = pyruvate + NH4(+)</text>
        <dbReference type="Rhea" id="RHEA:19169"/>
        <dbReference type="ChEBI" id="CHEBI:15361"/>
        <dbReference type="ChEBI" id="CHEBI:28938"/>
        <dbReference type="ChEBI" id="CHEBI:33384"/>
        <dbReference type="EC" id="4.3.1.17"/>
    </reaction>
</comment>
<dbReference type="Proteomes" id="UP000220045">
    <property type="component" value="Unassembled WGS sequence"/>
</dbReference>
<evidence type="ECO:0000256" key="4">
    <source>
        <dbReference type="ARBA" id="ARBA00022432"/>
    </source>
</evidence>
<dbReference type="SUPFAM" id="SSF143548">
    <property type="entry name" value="Serine metabolism enzymes domain"/>
    <property type="match status" value="1"/>
</dbReference>
<evidence type="ECO:0000256" key="8">
    <source>
        <dbReference type="ARBA" id="ARBA00023014"/>
    </source>
</evidence>
<organism evidence="14 15">
    <name type="scientific">Bacillus wiedmannii</name>
    <dbReference type="NCBI Taxonomy" id="1890302"/>
    <lineage>
        <taxon>Bacteria</taxon>
        <taxon>Bacillati</taxon>
        <taxon>Bacillota</taxon>
        <taxon>Bacilli</taxon>
        <taxon>Bacillales</taxon>
        <taxon>Bacillaceae</taxon>
        <taxon>Bacillus</taxon>
        <taxon>Bacillus cereus group</taxon>
    </lineage>
</organism>
<dbReference type="InterPro" id="IPR051318">
    <property type="entry name" value="Fe-S_L-Ser"/>
</dbReference>
<name>A0A2C4HF32_9BACI</name>
<evidence type="ECO:0000256" key="9">
    <source>
        <dbReference type="ARBA" id="ARBA00023239"/>
    </source>
</evidence>
<dbReference type="AlphaFoldDB" id="A0A2C4HF32"/>
<sequence length="232" mass="25347">MNINVASIKEKKVVKYKSCFDVIGPVMIGPSSSHTAGALAIGAVANKLFQGLPKKVVVRYYESFAETHKGHGTDFAIIAGILGFAADDSKVPDAIKIAKSKGIDITFIEKSGDSPAGHPNTADVYLEDDSRSIRTMGISVGGGLIEIKHVEIDGFSLELQGPLPVVIAISERADFEFILRRIFKQHDVEINNFYSLEENRKFLFVFALDSISPVNIQEELRNLSNIANLIIL</sequence>
<dbReference type="GO" id="GO:0006094">
    <property type="term" value="P:gluconeogenesis"/>
    <property type="evidence" value="ECO:0007669"/>
    <property type="project" value="UniProtKB-UniRule"/>
</dbReference>
<keyword evidence="7 11" id="KW-0408">Iron</keyword>
<evidence type="ECO:0000256" key="3">
    <source>
        <dbReference type="ARBA" id="ARBA00008636"/>
    </source>
</evidence>
<dbReference type="GO" id="GO:0046872">
    <property type="term" value="F:metal ion binding"/>
    <property type="evidence" value="ECO:0007669"/>
    <property type="project" value="UniProtKB-UniRule"/>
</dbReference>
<gene>
    <name evidence="14" type="primary">sdaAB</name>
    <name evidence="14" type="ORF">CN684_19760</name>
</gene>
<dbReference type="Gene3D" id="3.30.1330.90">
    <property type="entry name" value="D-3-phosphoglycerate dehydrogenase, domain 3"/>
    <property type="match status" value="1"/>
</dbReference>
<feature type="domain" description="Serine dehydratase beta chain" evidence="13">
    <location>
        <begin position="18"/>
        <end position="96"/>
    </location>
</feature>
<evidence type="ECO:0000313" key="15">
    <source>
        <dbReference type="Proteomes" id="UP000220045"/>
    </source>
</evidence>
<dbReference type="InterPro" id="IPR004643">
    <property type="entry name" value="Fe-S_L-Ser_bsu"/>
</dbReference>
<proteinExistence type="inferred from homology"/>
<dbReference type="PANTHER" id="PTHR30182">
    <property type="entry name" value="L-SERINE DEHYDRATASE"/>
    <property type="match status" value="1"/>
</dbReference>
<dbReference type="RefSeq" id="WP_098095656.1">
    <property type="nucleotide sequence ID" value="NZ_NUDI01000046.1"/>
</dbReference>
<evidence type="ECO:0000256" key="7">
    <source>
        <dbReference type="ARBA" id="ARBA00023004"/>
    </source>
</evidence>
<dbReference type="PIRSF" id="PIRSF036692">
    <property type="entry name" value="SDH_B"/>
    <property type="match status" value="1"/>
</dbReference>
<dbReference type="EMBL" id="NUEL01000033">
    <property type="protein sequence ID" value="PEJ05517.1"/>
    <property type="molecule type" value="Genomic_DNA"/>
</dbReference>
<dbReference type="PANTHER" id="PTHR30182:SF12">
    <property type="entry name" value="L-SERINE DEHYDRATASE, BETA CHAIN-RELATED"/>
    <property type="match status" value="1"/>
</dbReference>
<comment type="pathway">
    <text evidence="2 11">Carbohydrate biosynthesis; gluconeogenesis.</text>
</comment>
<comment type="similarity">
    <text evidence="3 11 12">Belongs to the iron-sulfur dependent L-serine dehydratase family.</text>
</comment>
<keyword evidence="5 11" id="KW-0004">4Fe-4S</keyword>
<evidence type="ECO:0000313" key="14">
    <source>
        <dbReference type="EMBL" id="PEJ05517.1"/>
    </source>
</evidence>
<dbReference type="InterPro" id="IPR005131">
    <property type="entry name" value="Ser_deHydtase_bsu"/>
</dbReference>
<dbReference type="UniPathway" id="UPA00138"/>
<evidence type="ECO:0000259" key="13">
    <source>
        <dbReference type="Pfam" id="PF03315"/>
    </source>
</evidence>
<dbReference type="NCBIfam" id="TIGR00719">
    <property type="entry name" value="sda_beta"/>
    <property type="match status" value="1"/>
</dbReference>
<dbReference type="Pfam" id="PF03315">
    <property type="entry name" value="SDH_beta"/>
    <property type="match status" value="1"/>
</dbReference>
<accession>A0A2C4HF32</accession>
<dbReference type="GO" id="GO:0003941">
    <property type="term" value="F:L-serine ammonia-lyase activity"/>
    <property type="evidence" value="ECO:0007669"/>
    <property type="project" value="UniProtKB-UniRule"/>
</dbReference>
<keyword evidence="6 11" id="KW-0479">Metal-binding</keyword>
<evidence type="ECO:0000256" key="1">
    <source>
        <dbReference type="ARBA" id="ARBA00001966"/>
    </source>
</evidence>